<dbReference type="Pfam" id="PF00145">
    <property type="entry name" value="DNA_methylase"/>
    <property type="match status" value="2"/>
</dbReference>
<dbReference type="SUPFAM" id="SSF53335">
    <property type="entry name" value="S-adenosyl-L-methionine-dependent methyltransferases"/>
    <property type="match status" value="1"/>
</dbReference>
<dbReference type="PROSITE" id="PS51679">
    <property type="entry name" value="SAM_MT_C5"/>
    <property type="match status" value="1"/>
</dbReference>
<organism evidence="7 8">
    <name type="scientific">Kitasatospora kazusensis</name>
    <dbReference type="NCBI Taxonomy" id="407974"/>
    <lineage>
        <taxon>Bacteria</taxon>
        <taxon>Bacillati</taxon>
        <taxon>Actinomycetota</taxon>
        <taxon>Actinomycetes</taxon>
        <taxon>Kitasatosporales</taxon>
        <taxon>Streptomycetaceae</taxon>
        <taxon>Kitasatospora</taxon>
    </lineage>
</organism>
<dbReference type="EC" id="2.1.1.37" evidence="1"/>
<evidence type="ECO:0000256" key="3">
    <source>
        <dbReference type="ARBA" id="ARBA00022679"/>
    </source>
</evidence>
<keyword evidence="5" id="KW-0680">Restriction system</keyword>
<name>A0ABN3A590_9ACTN</name>
<feature type="active site" evidence="6">
    <location>
        <position position="74"/>
    </location>
</feature>
<dbReference type="Gene3D" id="3.40.50.150">
    <property type="entry name" value="Vaccinia Virus protein VP39"/>
    <property type="match status" value="1"/>
</dbReference>
<evidence type="ECO:0000256" key="1">
    <source>
        <dbReference type="ARBA" id="ARBA00011975"/>
    </source>
</evidence>
<dbReference type="PRINTS" id="PR00105">
    <property type="entry name" value="C5METTRFRASE"/>
</dbReference>
<dbReference type="GO" id="GO:0032259">
    <property type="term" value="P:methylation"/>
    <property type="evidence" value="ECO:0007669"/>
    <property type="project" value="UniProtKB-KW"/>
</dbReference>
<reference evidence="7 8" key="1">
    <citation type="journal article" date="2019" name="Int. J. Syst. Evol. Microbiol.">
        <title>The Global Catalogue of Microorganisms (GCM) 10K type strain sequencing project: providing services to taxonomists for standard genome sequencing and annotation.</title>
        <authorList>
            <consortium name="The Broad Institute Genomics Platform"/>
            <consortium name="The Broad Institute Genome Sequencing Center for Infectious Disease"/>
            <person name="Wu L."/>
            <person name="Ma J."/>
        </authorList>
    </citation>
    <scope>NUCLEOTIDE SEQUENCE [LARGE SCALE GENOMIC DNA]</scope>
    <source>
        <strain evidence="7 8">JCM 14560</strain>
    </source>
</reference>
<dbReference type="InterPro" id="IPR029063">
    <property type="entry name" value="SAM-dependent_MTases_sf"/>
</dbReference>
<keyword evidence="2 6" id="KW-0489">Methyltransferase</keyword>
<sequence length="502" mass="55204">MALKVIDFLCGAGGSSTGLVESGMELLLGVNHWSLALQTHAANHPNADHLLSDVADMRMRYLPKADGLWASPICTELSPAGGNATEPPDNQLGLWDEDDDGIKHLPKEAFEKTRVTAWCTVRAVEARAGSFKFVVIENVPDFVTRWPLFRAYVSAMADLGLQHQIVSLNSAHIGDDHNAPAPQWRDRVYVVFTPKGARKPDLAPRPWAWCFQCDKNIRARQSWRDPKTKAGRYGVQYDYRCPNSRCRRAIVEPYVRPAAAVINWNDIGTRIGERSRPLASTTTARIQAGLEMYPHQPSALTITHGKDGDARAFDPTARPLPTRSTKQGEALLVPAGGSWNTDTARTDAPFRARTTRESEALVAMPEPYIVEYRNHSTASRISSPLASVTAQGNHHGLVVPGQRIAAPYRNTLVIPYRKAATRTAGHPFHTLSTKASAAVVRSAPAIEDCHFRMLQPREQLLGQRFPANYIVFGDSAAQTMQAGNAVSVNVARFIGERLQAVL</sequence>
<evidence type="ECO:0000313" key="8">
    <source>
        <dbReference type="Proteomes" id="UP001422759"/>
    </source>
</evidence>
<evidence type="ECO:0000256" key="2">
    <source>
        <dbReference type="ARBA" id="ARBA00022603"/>
    </source>
</evidence>
<dbReference type="InterPro" id="IPR050390">
    <property type="entry name" value="C5-Methyltransferase"/>
</dbReference>
<comment type="caution">
    <text evidence="7">The sequence shown here is derived from an EMBL/GenBank/DDBJ whole genome shotgun (WGS) entry which is preliminary data.</text>
</comment>
<dbReference type="Proteomes" id="UP001422759">
    <property type="component" value="Unassembled WGS sequence"/>
</dbReference>
<keyword evidence="3 6" id="KW-0808">Transferase</keyword>
<dbReference type="Gene3D" id="3.90.120.10">
    <property type="entry name" value="DNA Methylase, subunit A, domain 2"/>
    <property type="match status" value="1"/>
</dbReference>
<evidence type="ECO:0000256" key="4">
    <source>
        <dbReference type="ARBA" id="ARBA00022691"/>
    </source>
</evidence>
<dbReference type="RefSeq" id="WP_344468440.1">
    <property type="nucleotide sequence ID" value="NZ_BAAANT010000040.1"/>
</dbReference>
<evidence type="ECO:0000313" key="7">
    <source>
        <dbReference type="EMBL" id="GAA2154034.1"/>
    </source>
</evidence>
<dbReference type="InterPro" id="IPR001525">
    <property type="entry name" value="C5_MeTfrase"/>
</dbReference>
<dbReference type="PANTHER" id="PTHR10629:SF52">
    <property type="entry name" value="DNA (CYTOSINE-5)-METHYLTRANSFERASE 1"/>
    <property type="match status" value="1"/>
</dbReference>
<accession>A0ABN3A590</accession>
<evidence type="ECO:0000256" key="6">
    <source>
        <dbReference type="PROSITE-ProRule" id="PRU01016"/>
    </source>
</evidence>
<gene>
    <name evidence="7" type="ORF">GCM10009760_52520</name>
</gene>
<comment type="similarity">
    <text evidence="6">Belongs to the class I-like SAM-binding methyltransferase superfamily. C5-methyltransferase family.</text>
</comment>
<proteinExistence type="inferred from homology"/>
<dbReference type="GO" id="GO:0008168">
    <property type="term" value="F:methyltransferase activity"/>
    <property type="evidence" value="ECO:0007669"/>
    <property type="project" value="UniProtKB-KW"/>
</dbReference>
<evidence type="ECO:0000256" key="5">
    <source>
        <dbReference type="ARBA" id="ARBA00022747"/>
    </source>
</evidence>
<keyword evidence="8" id="KW-1185">Reference proteome</keyword>
<keyword evidence="4 6" id="KW-0949">S-adenosyl-L-methionine</keyword>
<protein>
    <recommendedName>
        <fullName evidence="1">DNA (cytosine-5-)-methyltransferase</fullName>
        <ecNumber evidence="1">2.1.1.37</ecNumber>
    </recommendedName>
</protein>
<dbReference type="EMBL" id="BAAANT010000040">
    <property type="protein sequence ID" value="GAA2154034.1"/>
    <property type="molecule type" value="Genomic_DNA"/>
</dbReference>
<dbReference type="PANTHER" id="PTHR10629">
    <property type="entry name" value="CYTOSINE-SPECIFIC METHYLTRANSFERASE"/>
    <property type="match status" value="1"/>
</dbReference>